<sequence length="313" mass="35615">MSNETSDSKSSPVKNSASDVRNRRSCLARANDNNYSGNNVMTVPETKWVHIYINGDEHFSGCRCVVNSRYYRNLDMFLSYLTERLQPSFGAIRQLYTPINGHPKLDLGYSDFGGKRNKRSRFKPKSKFKVSKAKSQCHSTLVIYLYQNGNYKMKPQKMNFQTQDLENLETVYKNICLLNGKPVRSVEELISNQSYVAVGKHELFKVGYYGYNTQKINSARTLYHHPSQKSSVLTTRSGIHSRSSAQSLKLNHSLSSCKSNRATPVSKSMIIKNFDKNISNAFNNMEEYQCLSAYEDFMLKTSSAKSSLVTKST</sequence>
<dbReference type="PROSITE" id="PS50309">
    <property type="entry name" value="DC"/>
    <property type="match status" value="1"/>
</dbReference>
<dbReference type="Gene3D" id="3.10.20.230">
    <property type="entry name" value="Doublecortin domain"/>
    <property type="match status" value="2"/>
</dbReference>
<comment type="caution">
    <text evidence="3">The sequence shown here is derived from an EMBL/GenBank/DDBJ whole genome shotgun (WGS) entry which is preliminary data.</text>
</comment>
<evidence type="ECO:0000313" key="4">
    <source>
        <dbReference type="Proteomes" id="UP001054945"/>
    </source>
</evidence>
<feature type="region of interest" description="Disordered" evidence="1">
    <location>
        <begin position="1"/>
        <end position="23"/>
    </location>
</feature>
<feature type="domain" description="Doublecortin" evidence="2">
    <location>
        <begin position="47"/>
        <end position="98"/>
    </location>
</feature>
<organism evidence="3 4">
    <name type="scientific">Caerostris extrusa</name>
    <name type="common">Bark spider</name>
    <name type="synonym">Caerostris bankana</name>
    <dbReference type="NCBI Taxonomy" id="172846"/>
    <lineage>
        <taxon>Eukaryota</taxon>
        <taxon>Metazoa</taxon>
        <taxon>Ecdysozoa</taxon>
        <taxon>Arthropoda</taxon>
        <taxon>Chelicerata</taxon>
        <taxon>Arachnida</taxon>
        <taxon>Araneae</taxon>
        <taxon>Araneomorphae</taxon>
        <taxon>Entelegynae</taxon>
        <taxon>Araneoidea</taxon>
        <taxon>Araneidae</taxon>
        <taxon>Caerostris</taxon>
    </lineage>
</organism>
<evidence type="ECO:0000313" key="3">
    <source>
        <dbReference type="EMBL" id="GIY79523.1"/>
    </source>
</evidence>
<evidence type="ECO:0000256" key="1">
    <source>
        <dbReference type="SAM" id="MobiDB-lite"/>
    </source>
</evidence>
<reference evidence="3 4" key="1">
    <citation type="submission" date="2021-06" db="EMBL/GenBank/DDBJ databases">
        <title>Caerostris extrusa draft genome.</title>
        <authorList>
            <person name="Kono N."/>
            <person name="Arakawa K."/>
        </authorList>
    </citation>
    <scope>NUCLEOTIDE SEQUENCE [LARGE SCALE GENOMIC DNA]</scope>
</reference>
<evidence type="ECO:0000259" key="2">
    <source>
        <dbReference type="PROSITE" id="PS50309"/>
    </source>
</evidence>
<dbReference type="SUPFAM" id="SSF89837">
    <property type="entry name" value="Doublecortin (DC)"/>
    <property type="match status" value="2"/>
</dbReference>
<name>A0AAV4WB16_CAEEX</name>
<dbReference type="GO" id="GO:0005874">
    <property type="term" value="C:microtubule"/>
    <property type="evidence" value="ECO:0007669"/>
    <property type="project" value="TreeGrafter"/>
</dbReference>
<dbReference type="Proteomes" id="UP001054945">
    <property type="component" value="Unassembled WGS sequence"/>
</dbReference>
<dbReference type="PANTHER" id="PTHR23004">
    <property type="entry name" value="DOUBLECORTIN DOMAIN CONTAINING 2"/>
    <property type="match status" value="1"/>
</dbReference>
<dbReference type="AlphaFoldDB" id="A0AAV4WB16"/>
<dbReference type="PANTHER" id="PTHR23004:SF11">
    <property type="entry name" value="PROTEIN RPI-1"/>
    <property type="match status" value="1"/>
</dbReference>
<dbReference type="GO" id="GO:0005815">
    <property type="term" value="C:microtubule organizing center"/>
    <property type="evidence" value="ECO:0007669"/>
    <property type="project" value="TreeGrafter"/>
</dbReference>
<dbReference type="GO" id="GO:0035556">
    <property type="term" value="P:intracellular signal transduction"/>
    <property type="evidence" value="ECO:0007669"/>
    <property type="project" value="InterPro"/>
</dbReference>
<proteinExistence type="predicted"/>
<protein>
    <submittedName>
        <fullName evidence="3">Doublecortin domain-containing protein 2</fullName>
    </submittedName>
</protein>
<dbReference type="EMBL" id="BPLR01015899">
    <property type="protein sequence ID" value="GIY79523.1"/>
    <property type="molecule type" value="Genomic_DNA"/>
</dbReference>
<keyword evidence="4" id="KW-1185">Reference proteome</keyword>
<dbReference type="InterPro" id="IPR036572">
    <property type="entry name" value="Doublecortin_dom_sf"/>
</dbReference>
<dbReference type="Pfam" id="PF03607">
    <property type="entry name" value="DCX"/>
    <property type="match status" value="1"/>
</dbReference>
<accession>A0AAV4WB16</accession>
<gene>
    <name evidence="3" type="primary">Dcdc2</name>
    <name evidence="3" type="ORF">CEXT_76011</name>
</gene>
<feature type="compositionally biased region" description="Polar residues" evidence="1">
    <location>
        <begin position="1"/>
        <end position="19"/>
    </location>
</feature>
<dbReference type="InterPro" id="IPR003533">
    <property type="entry name" value="Doublecortin_dom"/>
</dbReference>